<protein>
    <submittedName>
        <fullName evidence="6">C2H2-type domain-containing protein</fullName>
    </submittedName>
</protein>
<evidence type="ECO:0000256" key="1">
    <source>
        <dbReference type="PROSITE-ProRule" id="PRU00042"/>
    </source>
</evidence>
<reference evidence="4 5" key="2">
    <citation type="submission" date="2018-08" db="EMBL/GenBank/DDBJ databases">
        <authorList>
            <person name="Laetsch R D."/>
            <person name="Stevens L."/>
            <person name="Kumar S."/>
            <person name="Blaxter L. M."/>
        </authorList>
    </citation>
    <scope>NUCLEOTIDE SEQUENCE [LARGE SCALE GENOMIC DNA]</scope>
</reference>
<dbReference type="AlphaFoldDB" id="A0A182EHY4"/>
<evidence type="ECO:0000256" key="2">
    <source>
        <dbReference type="SAM" id="MobiDB-lite"/>
    </source>
</evidence>
<organism evidence="6">
    <name type="scientific">Onchocerca ochengi</name>
    <name type="common">Filarial nematode worm</name>
    <dbReference type="NCBI Taxonomy" id="42157"/>
    <lineage>
        <taxon>Eukaryota</taxon>
        <taxon>Metazoa</taxon>
        <taxon>Ecdysozoa</taxon>
        <taxon>Nematoda</taxon>
        <taxon>Chromadorea</taxon>
        <taxon>Rhabditida</taxon>
        <taxon>Spirurina</taxon>
        <taxon>Spiruromorpha</taxon>
        <taxon>Filarioidea</taxon>
        <taxon>Onchocercidae</taxon>
        <taxon>Onchocerca</taxon>
    </lineage>
</organism>
<dbReference type="STRING" id="42157.A0A182EHY4"/>
<name>A0A182EHY4_ONCOC</name>
<dbReference type="Proteomes" id="UP000271087">
    <property type="component" value="Unassembled WGS sequence"/>
</dbReference>
<proteinExistence type="predicted"/>
<keyword evidence="5" id="KW-1185">Reference proteome</keyword>
<dbReference type="EMBL" id="UYRW01002872">
    <property type="protein sequence ID" value="VDK87033.1"/>
    <property type="molecule type" value="Genomic_DNA"/>
</dbReference>
<evidence type="ECO:0000313" key="6">
    <source>
        <dbReference type="WBParaSite" id="nOo.2.0.1.t07710-RA"/>
    </source>
</evidence>
<keyword evidence="1" id="KW-0862">Zinc</keyword>
<gene>
    <name evidence="4" type="ORF">NOO_LOCUS7710</name>
</gene>
<accession>A0A182EHY4</accession>
<feature type="region of interest" description="Disordered" evidence="2">
    <location>
        <begin position="1"/>
        <end position="46"/>
    </location>
</feature>
<dbReference type="GO" id="GO:0008270">
    <property type="term" value="F:zinc ion binding"/>
    <property type="evidence" value="ECO:0007669"/>
    <property type="project" value="UniProtKB-KW"/>
</dbReference>
<feature type="domain" description="C2H2-type" evidence="3">
    <location>
        <begin position="148"/>
        <end position="170"/>
    </location>
</feature>
<evidence type="ECO:0000313" key="4">
    <source>
        <dbReference type="EMBL" id="VDK87033.1"/>
    </source>
</evidence>
<dbReference type="OrthoDB" id="5862449at2759"/>
<reference evidence="6" key="1">
    <citation type="submission" date="2016-06" db="UniProtKB">
        <authorList>
            <consortium name="WormBaseParasite"/>
        </authorList>
    </citation>
    <scope>IDENTIFICATION</scope>
</reference>
<feature type="compositionally biased region" description="Basic and acidic residues" evidence="2">
    <location>
        <begin position="1"/>
        <end position="16"/>
    </location>
</feature>
<dbReference type="InterPro" id="IPR013087">
    <property type="entry name" value="Znf_C2H2_type"/>
</dbReference>
<sequence length="286" mass="33103">MKKLDEICSRLHEKQKQQQQKQQQQQQQQISDISRRKTPRKRHLEDNLSIEKINSWKTHKKDSTNQNVTIKLSEIGAEIENAINSSIANTCLSTVNVENQKINVIQPHLFIPKVSNQFIPIMDPILSSKMIVAFCSRPFCKLKKRLHYHCNFCEQGFSLADRFLRHIQKHYSLIGSNFQSLSADQMNETTKYLEFQKELVSFLGSIPTENGKQTMTKPLKFVDCTDETKAAVIRPSINHLAKQKEQQLLYSCAKCGYKAVNKTKGLLHMKLHDDKTDKLQVNYITQ</sequence>
<dbReference type="PROSITE" id="PS00028">
    <property type="entry name" value="ZINC_FINGER_C2H2_1"/>
    <property type="match status" value="1"/>
</dbReference>
<feature type="compositionally biased region" description="Low complexity" evidence="2">
    <location>
        <begin position="17"/>
        <end position="29"/>
    </location>
</feature>
<dbReference type="SMART" id="SM00355">
    <property type="entry name" value="ZnF_C2H2"/>
    <property type="match status" value="2"/>
</dbReference>
<keyword evidence="1" id="KW-0479">Metal-binding</keyword>
<dbReference type="WBParaSite" id="nOo.2.0.1.t07710-RA">
    <property type="protein sequence ID" value="nOo.2.0.1.t07710-RA"/>
    <property type="gene ID" value="nOo.2.0.1.g07710"/>
</dbReference>
<keyword evidence="1" id="KW-0863">Zinc-finger</keyword>
<dbReference type="PROSITE" id="PS50157">
    <property type="entry name" value="ZINC_FINGER_C2H2_2"/>
    <property type="match status" value="1"/>
</dbReference>
<evidence type="ECO:0000259" key="3">
    <source>
        <dbReference type="PROSITE" id="PS50157"/>
    </source>
</evidence>
<evidence type="ECO:0000313" key="5">
    <source>
        <dbReference type="Proteomes" id="UP000271087"/>
    </source>
</evidence>